<organism evidence="1">
    <name type="scientific">viral metagenome</name>
    <dbReference type="NCBI Taxonomy" id="1070528"/>
    <lineage>
        <taxon>unclassified sequences</taxon>
        <taxon>metagenomes</taxon>
        <taxon>organismal metagenomes</taxon>
    </lineage>
</organism>
<name>A0A6M3KXV5_9ZZZZ</name>
<dbReference type="EMBL" id="MT142659">
    <property type="protein sequence ID" value="QJA86790.1"/>
    <property type="molecule type" value="Genomic_DNA"/>
</dbReference>
<accession>A0A6M3KXV5</accession>
<protein>
    <submittedName>
        <fullName evidence="1">Uncharacterized protein</fullName>
    </submittedName>
</protein>
<evidence type="ECO:0000313" key="1">
    <source>
        <dbReference type="EMBL" id="QJA86790.1"/>
    </source>
</evidence>
<reference evidence="1" key="1">
    <citation type="submission" date="2020-03" db="EMBL/GenBank/DDBJ databases">
        <title>The deep terrestrial virosphere.</title>
        <authorList>
            <person name="Holmfeldt K."/>
            <person name="Nilsson E."/>
            <person name="Simone D."/>
            <person name="Lopez-Fernandez M."/>
            <person name="Wu X."/>
            <person name="de Brujin I."/>
            <person name="Lundin D."/>
            <person name="Andersson A."/>
            <person name="Bertilsson S."/>
            <person name="Dopson M."/>
        </authorList>
    </citation>
    <scope>NUCLEOTIDE SEQUENCE</scope>
    <source>
        <strain evidence="1">MM415B03120</strain>
    </source>
</reference>
<proteinExistence type="predicted"/>
<sequence>MAYSVTLSAAMDGSDRVLTWTFSGAPGVHYVYMNINGGSWSLLTTVSSPLSPEEYTDSVVYWTNTVFGYQIKDATGVISNTVLVGRYVDTTTENVTCLDSVTTSATASPYSYTDTVTVTCQDIATTAVDDEVPTDYVDEVTETVTCTDTVVTSIVTPQNYSYYLGSSNGMVYAYNRDEHGDNGVAINSYWKSKRLDFSDTHPQLISTWKTISHVQVTYVDKGEATVTLSVSSDGGVSWKSMVKTFGSGTGKVADKSFYFWKTGRFFNFKIANNSSSEDFQWIRLTAHFMPQAEQFATA</sequence>
<dbReference type="AlphaFoldDB" id="A0A6M3KXV5"/>
<gene>
    <name evidence="1" type="ORF">MM415B03120_0005</name>
</gene>